<proteinExistence type="predicted"/>
<reference evidence="1" key="1">
    <citation type="submission" date="2021-01" db="EMBL/GenBank/DDBJ databases">
        <title>Genomic Encyclopedia of Type Strains, Phase IV (KMG-IV): sequencing the most valuable type-strain genomes for metagenomic binning, comparative biology and taxonomic classification.</title>
        <authorList>
            <person name="Goeker M."/>
        </authorList>
    </citation>
    <scope>NUCLEOTIDE SEQUENCE</scope>
    <source>
        <strain evidence="1">DSM 23230</strain>
    </source>
</reference>
<comment type="caution">
    <text evidence="1">The sequence shown here is derived from an EMBL/GenBank/DDBJ whole genome shotgun (WGS) entry which is preliminary data.</text>
</comment>
<dbReference type="Proteomes" id="UP000774000">
    <property type="component" value="Unassembled WGS sequence"/>
</dbReference>
<protein>
    <submittedName>
        <fullName evidence="1">House-cleaning noncanonical NTP pyrophosphatase (MazG superfamily)</fullName>
    </submittedName>
</protein>
<accession>A0A938XNI6</accession>
<dbReference type="CDD" id="cd11532">
    <property type="entry name" value="NTP-PPase_COG4997"/>
    <property type="match status" value="1"/>
</dbReference>
<organism evidence="1 2">
    <name type="scientific">Halanaerobacter jeridensis</name>
    <dbReference type="NCBI Taxonomy" id="706427"/>
    <lineage>
        <taxon>Bacteria</taxon>
        <taxon>Bacillati</taxon>
        <taxon>Bacillota</taxon>
        <taxon>Clostridia</taxon>
        <taxon>Halanaerobiales</taxon>
        <taxon>Halobacteroidaceae</taxon>
        <taxon>Halanaerobacter</taxon>
    </lineage>
</organism>
<dbReference type="EMBL" id="JAFBDQ010000003">
    <property type="protein sequence ID" value="MBM7555793.1"/>
    <property type="molecule type" value="Genomic_DNA"/>
</dbReference>
<dbReference type="InterPro" id="IPR038735">
    <property type="entry name" value="MSMEG_1276-like_NTP-PPase_dom"/>
</dbReference>
<gene>
    <name evidence="1" type="ORF">JOC47_000627</name>
</gene>
<dbReference type="RefSeq" id="WP_204700520.1">
    <property type="nucleotide sequence ID" value="NZ_JAFBDQ010000003.1"/>
</dbReference>
<sequence>MKKYDKLIRDKIPEIIAADGKEYEVEVMDEEEYKKYLQDKLVEEVEEYIESEEIEELADVLEVMRAIVDLDDVDFEEIERIREEKKYERGGFEDRLKLLKVFE</sequence>
<name>A0A938XNI6_9FIRM</name>
<evidence type="ECO:0000313" key="1">
    <source>
        <dbReference type="EMBL" id="MBM7555793.1"/>
    </source>
</evidence>
<keyword evidence="2" id="KW-1185">Reference proteome</keyword>
<dbReference type="AlphaFoldDB" id="A0A938XNI6"/>
<evidence type="ECO:0000313" key="2">
    <source>
        <dbReference type="Proteomes" id="UP000774000"/>
    </source>
</evidence>